<keyword evidence="1" id="KW-1133">Transmembrane helix</keyword>
<accession>A0AAD5RGI2</accession>
<dbReference type="EMBL" id="JAKWBI020000609">
    <property type="protein sequence ID" value="KAJ2893401.1"/>
    <property type="molecule type" value="Genomic_DNA"/>
</dbReference>
<feature type="transmembrane region" description="Helical" evidence="1">
    <location>
        <begin position="153"/>
        <end position="176"/>
    </location>
</feature>
<name>A0AAD5RGI2_9PEZI</name>
<proteinExistence type="predicted"/>
<gene>
    <name evidence="2" type="ORF">MKZ38_008706</name>
</gene>
<feature type="transmembrane region" description="Helical" evidence="1">
    <location>
        <begin position="118"/>
        <end position="138"/>
    </location>
</feature>
<evidence type="ECO:0000313" key="2">
    <source>
        <dbReference type="EMBL" id="KAJ2893401.1"/>
    </source>
</evidence>
<feature type="transmembrane region" description="Helical" evidence="1">
    <location>
        <begin position="77"/>
        <end position="98"/>
    </location>
</feature>
<reference evidence="2" key="1">
    <citation type="submission" date="2022-07" db="EMBL/GenBank/DDBJ databases">
        <title>Draft genome sequence of Zalerion maritima ATCC 34329, a (micro)plastics degrading marine fungus.</title>
        <authorList>
            <person name="Paco A."/>
            <person name="Goncalves M.F.M."/>
            <person name="Rocha-Santos T.A.P."/>
            <person name="Alves A."/>
        </authorList>
    </citation>
    <scope>NUCLEOTIDE SEQUENCE</scope>
    <source>
        <strain evidence="2">ATCC 34329</strain>
    </source>
</reference>
<comment type="caution">
    <text evidence="2">The sequence shown here is derived from an EMBL/GenBank/DDBJ whole genome shotgun (WGS) entry which is preliminary data.</text>
</comment>
<sequence>MLQPLKLVQHVSPISSTFKMGKACQNVETGAVYQSPAWRKIKLAIRLLCMAGTIAVIALGLQIAVEYNTKYGYWPRLILYTGPVTLVVTFWDLVEMLVACIRKSGRGMHPGAHVALELIWWTNLLYVSYVTIQAALILQNDGYPDNDDYYRRVAVSAAVITTFCFFRFILFIRACVETHRRRMAGRTRPRVMVTPNADHSNLALTSYAYGGASGIGPREAEPYYDPPTKPGAAQV</sequence>
<feature type="transmembrane region" description="Helical" evidence="1">
    <location>
        <begin position="43"/>
        <end position="65"/>
    </location>
</feature>
<evidence type="ECO:0000256" key="1">
    <source>
        <dbReference type="SAM" id="Phobius"/>
    </source>
</evidence>
<dbReference type="Proteomes" id="UP001201980">
    <property type="component" value="Unassembled WGS sequence"/>
</dbReference>
<dbReference type="AlphaFoldDB" id="A0AAD5RGI2"/>
<keyword evidence="1" id="KW-0812">Transmembrane</keyword>
<keyword evidence="1" id="KW-0472">Membrane</keyword>
<keyword evidence="3" id="KW-1185">Reference proteome</keyword>
<organism evidence="2 3">
    <name type="scientific">Zalerion maritima</name>
    <dbReference type="NCBI Taxonomy" id="339359"/>
    <lineage>
        <taxon>Eukaryota</taxon>
        <taxon>Fungi</taxon>
        <taxon>Dikarya</taxon>
        <taxon>Ascomycota</taxon>
        <taxon>Pezizomycotina</taxon>
        <taxon>Sordariomycetes</taxon>
        <taxon>Lulworthiomycetidae</taxon>
        <taxon>Lulworthiales</taxon>
        <taxon>Lulworthiaceae</taxon>
        <taxon>Zalerion</taxon>
    </lineage>
</organism>
<evidence type="ECO:0000313" key="3">
    <source>
        <dbReference type="Proteomes" id="UP001201980"/>
    </source>
</evidence>
<protein>
    <submittedName>
        <fullName evidence="2">Uncharacterized protein</fullName>
    </submittedName>
</protein>